<dbReference type="OrthoDB" id="954269at2"/>
<protein>
    <recommendedName>
        <fullName evidence="4">Lipocalin-like domain-containing protein</fullName>
    </recommendedName>
</protein>
<evidence type="ECO:0008006" key="4">
    <source>
        <dbReference type="Google" id="ProtNLM"/>
    </source>
</evidence>
<sequence>MRLIVTLFILAISISACKKGGSDSDNVDPREQYYGIYDVDYSSKTIVGAIDLNEDSGKGILTFAKGDAANELKMTIEFTGFSSTTDVVKLDGTKFTVNRTRDQMRLGNKDYDAEFLSTGLFEGKLVTLTSVNTVNQNGTVVKWTRSYKGNRR</sequence>
<keyword evidence="1" id="KW-0732">Signal</keyword>
<dbReference type="AlphaFoldDB" id="A0A3P1C181"/>
<dbReference type="Proteomes" id="UP000271925">
    <property type="component" value="Unassembled WGS sequence"/>
</dbReference>
<feature type="chain" id="PRO_5017985581" description="Lipocalin-like domain-containing protein" evidence="1">
    <location>
        <begin position="19"/>
        <end position="152"/>
    </location>
</feature>
<name>A0A3P1C181_9BACT</name>
<proteinExistence type="predicted"/>
<evidence type="ECO:0000313" key="3">
    <source>
        <dbReference type="Proteomes" id="UP000271925"/>
    </source>
</evidence>
<comment type="caution">
    <text evidence="2">The sequence shown here is derived from an EMBL/GenBank/DDBJ whole genome shotgun (WGS) entry which is preliminary data.</text>
</comment>
<evidence type="ECO:0000256" key="1">
    <source>
        <dbReference type="SAM" id="SignalP"/>
    </source>
</evidence>
<evidence type="ECO:0000313" key="2">
    <source>
        <dbReference type="EMBL" id="RRB07155.1"/>
    </source>
</evidence>
<dbReference type="RefSeq" id="WP_124871580.1">
    <property type="nucleotide sequence ID" value="NZ_RQJO01000007.1"/>
</dbReference>
<accession>A0A3P1C181</accession>
<dbReference type="EMBL" id="RQJO01000007">
    <property type="protein sequence ID" value="RRB07155.1"/>
    <property type="molecule type" value="Genomic_DNA"/>
</dbReference>
<reference evidence="2 3" key="1">
    <citation type="submission" date="2018-11" db="EMBL/GenBank/DDBJ databases">
        <authorList>
            <person name="Zhou Z."/>
            <person name="Wang G."/>
        </authorList>
    </citation>
    <scope>NUCLEOTIDE SEQUENCE [LARGE SCALE GENOMIC DNA]</scope>
    <source>
        <strain evidence="2 3">KCTC52004</strain>
    </source>
</reference>
<gene>
    <name evidence="2" type="ORF">EHT25_05075</name>
</gene>
<feature type="signal peptide" evidence="1">
    <location>
        <begin position="1"/>
        <end position="18"/>
    </location>
</feature>
<dbReference type="PROSITE" id="PS51257">
    <property type="entry name" value="PROKAR_LIPOPROTEIN"/>
    <property type="match status" value="1"/>
</dbReference>
<keyword evidence="3" id="KW-1185">Reference proteome</keyword>
<organism evidence="2 3">
    <name type="scientific">Larkinella rosea</name>
    <dbReference type="NCBI Taxonomy" id="2025312"/>
    <lineage>
        <taxon>Bacteria</taxon>
        <taxon>Pseudomonadati</taxon>
        <taxon>Bacteroidota</taxon>
        <taxon>Cytophagia</taxon>
        <taxon>Cytophagales</taxon>
        <taxon>Spirosomataceae</taxon>
        <taxon>Larkinella</taxon>
    </lineage>
</organism>